<dbReference type="EMBL" id="FMSP01000018">
    <property type="protein sequence ID" value="SCV73380.1"/>
    <property type="molecule type" value="Genomic_DNA"/>
</dbReference>
<organism evidence="1 2">
    <name type="scientific">Microbotryum intermedium</name>
    <dbReference type="NCBI Taxonomy" id="269621"/>
    <lineage>
        <taxon>Eukaryota</taxon>
        <taxon>Fungi</taxon>
        <taxon>Dikarya</taxon>
        <taxon>Basidiomycota</taxon>
        <taxon>Pucciniomycotina</taxon>
        <taxon>Microbotryomycetes</taxon>
        <taxon>Microbotryales</taxon>
        <taxon>Microbotryaceae</taxon>
        <taxon>Microbotryum</taxon>
    </lineage>
</organism>
<gene>
    <name evidence="1" type="ORF">BQ2448_7306</name>
</gene>
<evidence type="ECO:0000313" key="2">
    <source>
        <dbReference type="Proteomes" id="UP000198372"/>
    </source>
</evidence>
<dbReference type="Proteomes" id="UP000198372">
    <property type="component" value="Unassembled WGS sequence"/>
</dbReference>
<dbReference type="OrthoDB" id="2539193at2759"/>
<keyword evidence="2" id="KW-1185">Reference proteome</keyword>
<reference evidence="2" key="1">
    <citation type="submission" date="2016-09" db="EMBL/GenBank/DDBJ databases">
        <authorList>
            <person name="Jeantristanb JTB J.-T."/>
            <person name="Ricardo R."/>
        </authorList>
    </citation>
    <scope>NUCLEOTIDE SEQUENCE [LARGE SCALE GENOMIC DNA]</scope>
</reference>
<evidence type="ECO:0000313" key="1">
    <source>
        <dbReference type="EMBL" id="SCV73380.1"/>
    </source>
</evidence>
<dbReference type="AlphaFoldDB" id="A0A238FHT5"/>
<sequence>MPPGIPLRVLLDKRDRLLPETISEFYRLLASRTGAYHYHQSEVIWHAVSEATWLELEAYLEAFVERSKQRWDDIRRNWSYNIFSAEVREDWKDLFRSAYVEDPLVFQIEEWTGLCIHTVRKLYIEAYNENYRGVRPPLHLSDNLAVELLPYGGLHSWAEFRRAWFRGLGSSLANQSHPGHLSSDEIKHLGRKGVHFGLNPVISFRNVVDTRVECSKQVLGLPELLPDSNDFSKGDEHHALPRL</sequence>
<protein>
    <submittedName>
        <fullName evidence="1">BQ2448_7306 protein</fullName>
    </submittedName>
</protein>
<proteinExistence type="predicted"/>
<name>A0A238FHT5_9BASI</name>
<accession>A0A238FHT5</accession>